<dbReference type="PANTHER" id="PTHR35340">
    <property type="entry name" value="PQQ ENZYME REPEAT PROTEIN-RELATED"/>
    <property type="match status" value="1"/>
</dbReference>
<keyword evidence="1" id="KW-0732">Signal</keyword>
<name>A0A6M5Z3V9_9BACT</name>
<dbReference type="EMBL" id="CP053452">
    <property type="protein sequence ID" value="QJX00154.1"/>
    <property type="molecule type" value="Genomic_DNA"/>
</dbReference>
<evidence type="ECO:0000313" key="2">
    <source>
        <dbReference type="EMBL" id="QJX00154.1"/>
    </source>
</evidence>
<dbReference type="Gene3D" id="2.120.10.30">
    <property type="entry name" value="TolB, C-terminal domain"/>
    <property type="match status" value="1"/>
</dbReference>
<dbReference type="PANTHER" id="PTHR35340:SF5">
    <property type="entry name" value="ASST-DOMAIN-CONTAINING PROTEIN"/>
    <property type="match status" value="1"/>
</dbReference>
<feature type="chain" id="PRO_5026745916" description="Arylsulfotransferase (ASST)" evidence="1">
    <location>
        <begin position="19"/>
        <end position="315"/>
    </location>
</feature>
<dbReference type="InterPro" id="IPR011042">
    <property type="entry name" value="6-blade_b-propeller_TolB-like"/>
</dbReference>
<dbReference type="SUPFAM" id="SSF63829">
    <property type="entry name" value="Calcium-dependent phosphotriesterase"/>
    <property type="match status" value="1"/>
</dbReference>
<dbReference type="AlphaFoldDB" id="A0A6M5Z3V9"/>
<protein>
    <recommendedName>
        <fullName evidence="4">Arylsulfotransferase (ASST)</fullName>
    </recommendedName>
</protein>
<keyword evidence="3" id="KW-1185">Reference proteome</keyword>
<evidence type="ECO:0008006" key="4">
    <source>
        <dbReference type="Google" id="ProtNLM"/>
    </source>
</evidence>
<evidence type="ECO:0000313" key="3">
    <source>
        <dbReference type="Proteomes" id="UP000503447"/>
    </source>
</evidence>
<reference evidence="3" key="1">
    <citation type="submission" date="2020-05" db="EMBL/GenBank/DDBJ databases">
        <title>Frigoriglobus tundricola gen. nov., sp. nov., a psychrotolerant cellulolytic planctomycete of the family Gemmataceae with two divergent copies of 16S rRNA gene.</title>
        <authorList>
            <person name="Kulichevskaya I.S."/>
            <person name="Ivanova A.A."/>
            <person name="Naumoff D.G."/>
            <person name="Beletsky A.V."/>
            <person name="Rijpstra W.I.C."/>
            <person name="Sinninghe Damste J.S."/>
            <person name="Mardanov A.V."/>
            <person name="Ravin N.V."/>
            <person name="Dedysh S.N."/>
        </authorList>
    </citation>
    <scope>NUCLEOTIDE SEQUENCE [LARGE SCALE GENOMIC DNA]</scope>
    <source>
        <strain evidence="3">PL17</strain>
    </source>
</reference>
<sequence length="315" mass="34451">MRSLLSLACLSLALPVLAADPPKHPGYRVLAQDRGKVAIIGTDGKIEWEVACGHNSHDIALLPNGNLLLHTGGTTVTEMTPKKEVVWKYEAKPKEGYKGRVEVHAFQRLADGNTLVAESGNRRIVEVDKDGKIVKEITLQVNKPDPHRDTRMVRKLDSGNYLVCQEGDGCVREYDSTGKVVWEYKLDLGGRPASDGHGPEGHGTSVYGAIRLANGNTVIAGGNNNRVLEVAKDGKVVWSIDQKELDGVTLAWVTTLHALPNGNLIVGNCHAGPDNPQLFEVTRDKKVVWQFRDFKTFGNSLAAAQVLDIKDVRRK</sequence>
<accession>A0A6M5Z3V9</accession>
<dbReference type="Proteomes" id="UP000503447">
    <property type="component" value="Chromosome"/>
</dbReference>
<organism evidence="2 3">
    <name type="scientific">Frigoriglobus tundricola</name>
    <dbReference type="NCBI Taxonomy" id="2774151"/>
    <lineage>
        <taxon>Bacteria</taxon>
        <taxon>Pseudomonadati</taxon>
        <taxon>Planctomycetota</taxon>
        <taxon>Planctomycetia</taxon>
        <taxon>Gemmatales</taxon>
        <taxon>Gemmataceae</taxon>
        <taxon>Frigoriglobus</taxon>
    </lineage>
</organism>
<dbReference type="RefSeq" id="WP_171474970.1">
    <property type="nucleotide sequence ID" value="NZ_CP053452.2"/>
</dbReference>
<dbReference type="KEGG" id="ftj:FTUN_7778"/>
<evidence type="ECO:0000256" key="1">
    <source>
        <dbReference type="SAM" id="SignalP"/>
    </source>
</evidence>
<dbReference type="InterPro" id="IPR053143">
    <property type="entry name" value="Arylsulfate_ST"/>
</dbReference>
<dbReference type="InterPro" id="IPR054550">
    <property type="entry name" value="Mala_s_1-like"/>
</dbReference>
<proteinExistence type="predicted"/>
<dbReference type="Pfam" id="PF22701">
    <property type="entry name" value="Mala_s_1-like"/>
    <property type="match status" value="1"/>
</dbReference>
<gene>
    <name evidence="2" type="ORF">FTUN_7778</name>
</gene>
<feature type="signal peptide" evidence="1">
    <location>
        <begin position="1"/>
        <end position="18"/>
    </location>
</feature>